<feature type="region of interest" description="Disordered" evidence="1">
    <location>
        <begin position="32"/>
        <end position="61"/>
    </location>
</feature>
<dbReference type="OrthoDB" id="5393235at2759"/>
<dbReference type="EMBL" id="JABAYA010000048">
    <property type="protein sequence ID" value="KAF7727836.1"/>
    <property type="molecule type" value="Genomic_DNA"/>
</dbReference>
<feature type="compositionally biased region" description="Basic residues" evidence="1">
    <location>
        <begin position="170"/>
        <end position="184"/>
    </location>
</feature>
<evidence type="ECO:0000313" key="2">
    <source>
        <dbReference type="EMBL" id="KAF7727836.1"/>
    </source>
</evidence>
<dbReference type="AlphaFoldDB" id="A0A8H7BMS1"/>
<feature type="compositionally biased region" description="Acidic residues" evidence="1">
    <location>
        <begin position="38"/>
        <end position="48"/>
    </location>
</feature>
<gene>
    <name evidence="2" type="ORF">EC973_006949</name>
</gene>
<dbReference type="Proteomes" id="UP000605846">
    <property type="component" value="Unassembled WGS sequence"/>
</dbReference>
<name>A0A8H7BMS1_9FUNG</name>
<sequence length="184" mass="20628">MAKKIDFEANEVLKTQIDASIGVARSVVASWLPPATPGDDEVDDEQQEETFKRYSTGRPDRLGLGAKYLSHAEATKHSASKEEIQLKNKILNQNRRAAGKTGETVTSKRGHDESSDEEEEESRTTINRKKKQKHQQSASATPSQKEESKEDSKPAPKKDFLSMYLDERANKKKKKKKNKGANTN</sequence>
<organism evidence="2 3">
    <name type="scientific">Apophysomyces ossiformis</name>
    <dbReference type="NCBI Taxonomy" id="679940"/>
    <lineage>
        <taxon>Eukaryota</taxon>
        <taxon>Fungi</taxon>
        <taxon>Fungi incertae sedis</taxon>
        <taxon>Mucoromycota</taxon>
        <taxon>Mucoromycotina</taxon>
        <taxon>Mucoromycetes</taxon>
        <taxon>Mucorales</taxon>
        <taxon>Mucorineae</taxon>
        <taxon>Mucoraceae</taxon>
        <taxon>Apophysomyces</taxon>
    </lineage>
</organism>
<feature type="region of interest" description="Disordered" evidence="1">
    <location>
        <begin position="73"/>
        <end position="184"/>
    </location>
</feature>
<feature type="compositionally biased region" description="Basic and acidic residues" evidence="1">
    <location>
        <begin position="73"/>
        <end position="86"/>
    </location>
</feature>
<evidence type="ECO:0000256" key="1">
    <source>
        <dbReference type="SAM" id="MobiDB-lite"/>
    </source>
</evidence>
<evidence type="ECO:0000313" key="3">
    <source>
        <dbReference type="Proteomes" id="UP000605846"/>
    </source>
</evidence>
<feature type="compositionally biased region" description="Basic and acidic residues" evidence="1">
    <location>
        <begin position="144"/>
        <end position="169"/>
    </location>
</feature>
<comment type="caution">
    <text evidence="2">The sequence shown here is derived from an EMBL/GenBank/DDBJ whole genome shotgun (WGS) entry which is preliminary data.</text>
</comment>
<proteinExistence type="predicted"/>
<accession>A0A8H7BMS1</accession>
<protein>
    <submittedName>
        <fullName evidence="2">Uncharacterized protein</fullName>
    </submittedName>
</protein>
<reference evidence="2" key="1">
    <citation type="submission" date="2020-01" db="EMBL/GenBank/DDBJ databases">
        <title>Genome Sequencing of Three Apophysomyces-Like Fungal Strains Confirms a Novel Fungal Genus in the Mucoromycota with divergent Burkholderia-like Endosymbiotic Bacteria.</title>
        <authorList>
            <person name="Stajich J.E."/>
            <person name="Macias A.M."/>
            <person name="Carter-House D."/>
            <person name="Lovett B."/>
            <person name="Kasson L.R."/>
            <person name="Berry K."/>
            <person name="Grigoriev I."/>
            <person name="Chang Y."/>
            <person name="Spatafora J."/>
            <person name="Kasson M.T."/>
        </authorList>
    </citation>
    <scope>NUCLEOTIDE SEQUENCE</scope>
    <source>
        <strain evidence="2">NRRL A-21654</strain>
    </source>
</reference>
<keyword evidence="3" id="KW-1185">Reference proteome</keyword>